<dbReference type="EMBL" id="BAAAVV010000005">
    <property type="protein sequence ID" value="GAA3171624.1"/>
    <property type="molecule type" value="Genomic_DNA"/>
</dbReference>
<name>A0ABP6P955_9ACTN</name>
<dbReference type="RefSeq" id="WP_344689367.1">
    <property type="nucleotide sequence ID" value="NZ_BAAAVV010000005.1"/>
</dbReference>
<dbReference type="PANTHER" id="PTHR40077:SF2">
    <property type="entry name" value="MEMBRANE PROTEIN"/>
    <property type="match status" value="1"/>
</dbReference>
<feature type="transmembrane region" description="Helical" evidence="6">
    <location>
        <begin position="29"/>
        <end position="51"/>
    </location>
</feature>
<evidence type="ECO:0000313" key="9">
    <source>
        <dbReference type="Proteomes" id="UP001499924"/>
    </source>
</evidence>
<keyword evidence="4 6" id="KW-1133">Transmembrane helix</keyword>
<sequence length="120" mass="13073">MAAERTDTSRTTGRGSDQAVAAALQRYRFMANVVGVLLIALIVVAVPLKYLADMPTPVLVLGTAHGWLYFLFFLSAIDLALRAKWSLKGTVLTVLAGTVPFLSFYAERTATRKTRAGQRV</sequence>
<evidence type="ECO:0000256" key="3">
    <source>
        <dbReference type="ARBA" id="ARBA00022692"/>
    </source>
</evidence>
<dbReference type="Pfam" id="PF12823">
    <property type="entry name" value="DUF3817"/>
    <property type="match status" value="1"/>
</dbReference>
<keyword evidence="9" id="KW-1185">Reference proteome</keyword>
<protein>
    <submittedName>
        <fullName evidence="8">DUF3817 domain-containing protein</fullName>
    </submittedName>
</protein>
<comment type="caution">
    <text evidence="8">The sequence shown here is derived from an EMBL/GenBank/DDBJ whole genome shotgun (WGS) entry which is preliminary data.</text>
</comment>
<evidence type="ECO:0000256" key="1">
    <source>
        <dbReference type="ARBA" id="ARBA00004651"/>
    </source>
</evidence>
<comment type="subcellular location">
    <subcellularLocation>
        <location evidence="1">Cell membrane</location>
        <topology evidence="1">Multi-pass membrane protein</topology>
    </subcellularLocation>
</comment>
<feature type="transmembrane region" description="Helical" evidence="6">
    <location>
        <begin position="58"/>
        <end position="77"/>
    </location>
</feature>
<dbReference type="InterPro" id="IPR023845">
    <property type="entry name" value="DUF3817_TM"/>
</dbReference>
<dbReference type="NCBIfam" id="TIGR03954">
    <property type="entry name" value="integ_memb_HG"/>
    <property type="match status" value="1"/>
</dbReference>
<feature type="domain" description="DUF3817" evidence="7">
    <location>
        <begin position="24"/>
        <end position="112"/>
    </location>
</feature>
<keyword evidence="5 6" id="KW-0472">Membrane</keyword>
<keyword evidence="2" id="KW-1003">Cell membrane</keyword>
<dbReference type="PANTHER" id="PTHR40077">
    <property type="entry name" value="MEMBRANE PROTEIN-RELATED"/>
    <property type="match status" value="1"/>
</dbReference>
<evidence type="ECO:0000259" key="7">
    <source>
        <dbReference type="Pfam" id="PF12823"/>
    </source>
</evidence>
<accession>A0ABP6P955</accession>
<proteinExistence type="predicted"/>
<gene>
    <name evidence="8" type="ORF">GCM10010531_26290</name>
</gene>
<keyword evidence="3 6" id="KW-0812">Transmembrane</keyword>
<reference evidence="9" key="1">
    <citation type="journal article" date="2019" name="Int. J. Syst. Evol. Microbiol.">
        <title>The Global Catalogue of Microorganisms (GCM) 10K type strain sequencing project: providing services to taxonomists for standard genome sequencing and annotation.</title>
        <authorList>
            <consortium name="The Broad Institute Genomics Platform"/>
            <consortium name="The Broad Institute Genome Sequencing Center for Infectious Disease"/>
            <person name="Wu L."/>
            <person name="Ma J."/>
        </authorList>
    </citation>
    <scope>NUCLEOTIDE SEQUENCE [LARGE SCALE GENOMIC DNA]</scope>
    <source>
        <strain evidence="9">JCM 15614</strain>
    </source>
</reference>
<dbReference type="Proteomes" id="UP001499924">
    <property type="component" value="Unassembled WGS sequence"/>
</dbReference>
<organism evidence="8 9">
    <name type="scientific">Blastococcus jejuensis</name>
    <dbReference type="NCBI Taxonomy" id="351224"/>
    <lineage>
        <taxon>Bacteria</taxon>
        <taxon>Bacillati</taxon>
        <taxon>Actinomycetota</taxon>
        <taxon>Actinomycetes</taxon>
        <taxon>Geodermatophilales</taxon>
        <taxon>Geodermatophilaceae</taxon>
        <taxon>Blastococcus</taxon>
    </lineage>
</organism>
<evidence type="ECO:0000313" key="8">
    <source>
        <dbReference type="EMBL" id="GAA3171624.1"/>
    </source>
</evidence>
<evidence type="ECO:0000256" key="4">
    <source>
        <dbReference type="ARBA" id="ARBA00022989"/>
    </source>
</evidence>
<evidence type="ECO:0000256" key="2">
    <source>
        <dbReference type="ARBA" id="ARBA00022475"/>
    </source>
</evidence>
<evidence type="ECO:0000256" key="6">
    <source>
        <dbReference type="SAM" id="Phobius"/>
    </source>
</evidence>
<evidence type="ECO:0000256" key="5">
    <source>
        <dbReference type="ARBA" id="ARBA00023136"/>
    </source>
</evidence>